<evidence type="ECO:0000313" key="3">
    <source>
        <dbReference type="Proteomes" id="UP000245956"/>
    </source>
</evidence>
<feature type="region of interest" description="Disordered" evidence="1">
    <location>
        <begin position="308"/>
        <end position="349"/>
    </location>
</feature>
<comment type="caution">
    <text evidence="2">The sequence shown here is derived from an EMBL/GenBank/DDBJ whole genome shotgun (WGS) entry which is preliminary data.</text>
</comment>
<evidence type="ECO:0000256" key="1">
    <source>
        <dbReference type="SAM" id="MobiDB-lite"/>
    </source>
</evidence>
<dbReference type="AlphaFoldDB" id="A0A2U3EI12"/>
<gene>
    <name evidence="2" type="ORF">PCL_09427</name>
</gene>
<reference evidence="2 3" key="1">
    <citation type="journal article" date="2016" name="Front. Microbiol.">
        <title>Genome and transcriptome sequences reveal the specific parasitism of the nematophagous Purpureocillium lilacinum 36-1.</title>
        <authorList>
            <person name="Xie J."/>
            <person name="Li S."/>
            <person name="Mo C."/>
            <person name="Xiao X."/>
            <person name="Peng D."/>
            <person name="Wang G."/>
            <person name="Xiao Y."/>
        </authorList>
    </citation>
    <scope>NUCLEOTIDE SEQUENCE [LARGE SCALE GENOMIC DNA]</scope>
    <source>
        <strain evidence="2 3">36-1</strain>
    </source>
</reference>
<organism evidence="2 3">
    <name type="scientific">Purpureocillium lilacinum</name>
    <name type="common">Paecilomyces lilacinus</name>
    <dbReference type="NCBI Taxonomy" id="33203"/>
    <lineage>
        <taxon>Eukaryota</taxon>
        <taxon>Fungi</taxon>
        <taxon>Dikarya</taxon>
        <taxon>Ascomycota</taxon>
        <taxon>Pezizomycotina</taxon>
        <taxon>Sordariomycetes</taxon>
        <taxon>Hypocreomycetidae</taxon>
        <taxon>Hypocreales</taxon>
        <taxon>Ophiocordycipitaceae</taxon>
        <taxon>Purpureocillium</taxon>
    </lineage>
</organism>
<name>A0A2U3EI12_PURLI</name>
<proteinExistence type="predicted"/>
<evidence type="ECO:0000313" key="2">
    <source>
        <dbReference type="EMBL" id="PWI74151.1"/>
    </source>
</evidence>
<dbReference type="Proteomes" id="UP000245956">
    <property type="component" value="Unassembled WGS sequence"/>
</dbReference>
<feature type="compositionally biased region" description="Low complexity" evidence="1">
    <location>
        <begin position="317"/>
        <end position="327"/>
    </location>
</feature>
<protein>
    <submittedName>
        <fullName evidence="2">Cyclin-like F-box</fullName>
    </submittedName>
</protein>
<sequence>MLSRCGVDTVAVGRTHAASTVRSSSHGPLHLQLSIHASLALRSFINQLARFLFCRVAGTEDHELARALAMALDVDPHALTLAQGVEPFSLTPVIADLLRTRYPIPGSIFLVEGVDAHRVGRSGSWEAVRLLLGDGELCVQALLDDKMHRFIRTGAVDVGSYVRVQSFELRWVTLKGKGEGGGDAKGKAKEKEAKGNDRMVYLLVRELVTIGWNNSVRALHLAETADALDSAEGDSETEEKAASQGDETVLAKEPQLPYQILEPRVVNRPAPTTHRIANPAAQTPSSRKRDAFEDASDADLEDAFDAIEAHTFPQRKPTPSRSRPSTPNHQASKALSTGPPIPLPRDWHDPQVPLKLTTLRSVPHLPYPQNWSVNILAIVAELSTVEPSNLPPYRQRTARLADPSTAKQVHLTVFLDPEAFSPKVGNAVLLTGVKNHRFDGGSLKKYASDGKEGKRWWFEEPWELGWCDVRGIKEWWAQMEAAMAEDLDDFEG</sequence>
<feature type="region of interest" description="Disordered" evidence="1">
    <location>
        <begin position="228"/>
        <end position="296"/>
    </location>
</feature>
<dbReference type="EMBL" id="LCWV01000004">
    <property type="protein sequence ID" value="PWI74151.1"/>
    <property type="molecule type" value="Genomic_DNA"/>
</dbReference>
<accession>A0A2U3EI12</accession>